<dbReference type="PANTHER" id="PTHR10791">
    <property type="entry name" value="RAG1-ACTIVATING PROTEIN 1"/>
    <property type="match status" value="1"/>
</dbReference>
<dbReference type="Gene3D" id="1.20.1280.290">
    <property type="match status" value="2"/>
</dbReference>
<keyword evidence="6" id="KW-0677">Repeat</keyword>
<gene>
    <name evidence="10" type="ORF">BUALT_Bualt14G0063800</name>
</gene>
<feature type="transmembrane region" description="Helical" evidence="9">
    <location>
        <begin position="65"/>
        <end position="87"/>
    </location>
</feature>
<feature type="transmembrane region" description="Helical" evidence="9">
    <location>
        <begin position="42"/>
        <end position="59"/>
    </location>
</feature>
<dbReference type="GO" id="GO:0012505">
    <property type="term" value="C:endomembrane system"/>
    <property type="evidence" value="ECO:0007669"/>
    <property type="project" value="UniProtKB-SubCell"/>
</dbReference>
<evidence type="ECO:0000313" key="11">
    <source>
        <dbReference type="Proteomes" id="UP000826271"/>
    </source>
</evidence>
<evidence type="ECO:0000256" key="2">
    <source>
        <dbReference type="ARBA" id="ARBA00007809"/>
    </source>
</evidence>
<keyword evidence="4 9" id="KW-0762">Sugar transport</keyword>
<comment type="function">
    <text evidence="9">Mediates both low-affinity uptake and efflux of sugar across the membrane.</text>
</comment>
<feature type="transmembrane region" description="Helical" evidence="9">
    <location>
        <begin position="124"/>
        <end position="147"/>
    </location>
</feature>
<keyword evidence="11" id="KW-1185">Reference proteome</keyword>
<dbReference type="PANTHER" id="PTHR10791:SF120">
    <property type="entry name" value="BIDIRECTIONAL SUGAR TRANSPORTER SWEET17"/>
    <property type="match status" value="1"/>
</dbReference>
<dbReference type="GO" id="GO:0051119">
    <property type="term" value="F:sugar transmembrane transporter activity"/>
    <property type="evidence" value="ECO:0007669"/>
    <property type="project" value="InterPro"/>
</dbReference>
<keyword evidence="7 9" id="KW-1133">Transmembrane helix</keyword>
<keyword evidence="5 9" id="KW-0812">Transmembrane</keyword>
<proteinExistence type="inferred from homology"/>
<feature type="transmembrane region" description="Helical" evidence="9">
    <location>
        <begin position="6"/>
        <end position="30"/>
    </location>
</feature>
<feature type="transmembrane region" description="Helical" evidence="9">
    <location>
        <begin position="99"/>
        <end position="118"/>
    </location>
</feature>
<dbReference type="AlphaFoldDB" id="A0AAV6WSL8"/>
<feature type="transmembrane region" description="Helical" evidence="9">
    <location>
        <begin position="186"/>
        <end position="205"/>
    </location>
</feature>
<comment type="similarity">
    <text evidence="2 9">Belongs to the SWEET sugar transporter family.</text>
</comment>
<accession>A0AAV6WSL8</accession>
<feature type="transmembrane region" description="Helical" evidence="9">
    <location>
        <begin position="212"/>
        <end position="229"/>
    </location>
</feature>
<dbReference type="Pfam" id="PF03083">
    <property type="entry name" value="MtN3_slv"/>
    <property type="match status" value="2"/>
</dbReference>
<keyword evidence="8 9" id="KW-0472">Membrane</keyword>
<sequence length="261" mass="28946">MEELSFLFGVLGNITSVLVLLSPIGTFSRIIKNRSTEEFESFPYISMLLNASLWTYYGIIKPNALLVATVNGFGVIIQILYLSLFLLFAPPKMKAKTAAMAVIMNVSFVVAAILVTRLEMEGELQIKCIGFVCSCFTIVCYVSPMSVMRTVVTTKSVEYMPFFLSFFLCINGIIWTVYAILVRDYFIGVSFSLSISFANLIRLIMHIIQVPNGAGFVLGASQLVLYALYRNAKASKSPIDGLEEGWQHQQLIIPSSDCTSC</sequence>
<evidence type="ECO:0000313" key="10">
    <source>
        <dbReference type="EMBL" id="KAG8369923.1"/>
    </source>
</evidence>
<comment type="caution">
    <text evidence="10">The sequence shown here is derived from an EMBL/GenBank/DDBJ whole genome shotgun (WGS) entry which is preliminary data.</text>
</comment>
<dbReference type="InterPro" id="IPR004316">
    <property type="entry name" value="SWEET_rpt"/>
</dbReference>
<evidence type="ECO:0000256" key="8">
    <source>
        <dbReference type="ARBA" id="ARBA00023136"/>
    </source>
</evidence>
<dbReference type="InterPro" id="IPR047664">
    <property type="entry name" value="SWEET"/>
</dbReference>
<dbReference type="GO" id="GO:0016020">
    <property type="term" value="C:membrane"/>
    <property type="evidence" value="ECO:0007669"/>
    <property type="project" value="InterPro"/>
</dbReference>
<dbReference type="Proteomes" id="UP000826271">
    <property type="component" value="Unassembled WGS sequence"/>
</dbReference>
<dbReference type="FunFam" id="1.20.1280.290:FF:000001">
    <property type="entry name" value="Bidirectional sugar transporter SWEET"/>
    <property type="match status" value="1"/>
</dbReference>
<evidence type="ECO:0000256" key="7">
    <source>
        <dbReference type="ARBA" id="ARBA00022989"/>
    </source>
</evidence>
<comment type="subcellular location">
    <subcellularLocation>
        <location evidence="1">Endomembrane system</location>
        <topology evidence="1">Multi-pass membrane protein</topology>
    </subcellularLocation>
</comment>
<evidence type="ECO:0000256" key="9">
    <source>
        <dbReference type="RuleBase" id="RU910715"/>
    </source>
</evidence>
<evidence type="ECO:0000256" key="5">
    <source>
        <dbReference type="ARBA" id="ARBA00022692"/>
    </source>
</evidence>
<evidence type="ECO:0000256" key="4">
    <source>
        <dbReference type="ARBA" id="ARBA00022597"/>
    </source>
</evidence>
<comment type="caution">
    <text evidence="9">Lacks conserved residue(s) required for the propagation of feature annotation.</text>
</comment>
<reference evidence="10" key="1">
    <citation type="submission" date="2019-10" db="EMBL/GenBank/DDBJ databases">
        <authorList>
            <person name="Zhang R."/>
            <person name="Pan Y."/>
            <person name="Wang J."/>
            <person name="Ma R."/>
            <person name="Yu S."/>
        </authorList>
    </citation>
    <scope>NUCLEOTIDE SEQUENCE</scope>
    <source>
        <strain evidence="10">LA-IB0</strain>
        <tissue evidence="10">Leaf</tissue>
    </source>
</reference>
<keyword evidence="3 9" id="KW-0813">Transport</keyword>
<evidence type="ECO:0000256" key="1">
    <source>
        <dbReference type="ARBA" id="ARBA00004127"/>
    </source>
</evidence>
<evidence type="ECO:0000256" key="6">
    <source>
        <dbReference type="ARBA" id="ARBA00022737"/>
    </source>
</evidence>
<evidence type="ECO:0000256" key="3">
    <source>
        <dbReference type="ARBA" id="ARBA00022448"/>
    </source>
</evidence>
<organism evidence="10 11">
    <name type="scientific">Buddleja alternifolia</name>
    <dbReference type="NCBI Taxonomy" id="168488"/>
    <lineage>
        <taxon>Eukaryota</taxon>
        <taxon>Viridiplantae</taxon>
        <taxon>Streptophyta</taxon>
        <taxon>Embryophyta</taxon>
        <taxon>Tracheophyta</taxon>
        <taxon>Spermatophyta</taxon>
        <taxon>Magnoliopsida</taxon>
        <taxon>eudicotyledons</taxon>
        <taxon>Gunneridae</taxon>
        <taxon>Pentapetalae</taxon>
        <taxon>asterids</taxon>
        <taxon>lamiids</taxon>
        <taxon>Lamiales</taxon>
        <taxon>Scrophulariaceae</taxon>
        <taxon>Buddlejeae</taxon>
        <taxon>Buddleja</taxon>
    </lineage>
</organism>
<dbReference type="EMBL" id="WHWC01000014">
    <property type="protein sequence ID" value="KAG8369923.1"/>
    <property type="molecule type" value="Genomic_DNA"/>
</dbReference>
<protein>
    <recommendedName>
        <fullName evidence="9">Bidirectional sugar transporter SWEET</fullName>
    </recommendedName>
</protein>
<name>A0AAV6WSL8_9LAMI</name>
<feature type="transmembrane region" description="Helical" evidence="9">
    <location>
        <begin position="159"/>
        <end position="180"/>
    </location>
</feature>